<feature type="transmembrane region" description="Helical" evidence="6">
    <location>
        <begin position="149"/>
        <end position="168"/>
    </location>
</feature>
<feature type="transmembrane region" description="Helical" evidence="6">
    <location>
        <begin position="89"/>
        <end position="107"/>
    </location>
</feature>
<feature type="transmembrane region" description="Helical" evidence="6">
    <location>
        <begin position="517"/>
        <end position="535"/>
    </location>
</feature>
<dbReference type="PANTHER" id="PTHR23501">
    <property type="entry name" value="MAJOR FACILITATOR SUPERFAMILY"/>
    <property type="match status" value="1"/>
</dbReference>
<proteinExistence type="predicted"/>
<dbReference type="GO" id="GO:0015174">
    <property type="term" value="F:basic amino acid transmembrane transporter activity"/>
    <property type="evidence" value="ECO:0007669"/>
    <property type="project" value="TreeGrafter"/>
</dbReference>
<evidence type="ECO:0000259" key="7">
    <source>
        <dbReference type="PROSITE" id="PS50850"/>
    </source>
</evidence>
<dbReference type="AlphaFoldDB" id="A0A6G1GVK7"/>
<dbReference type="EMBL" id="ML977164">
    <property type="protein sequence ID" value="KAF1984993.1"/>
    <property type="molecule type" value="Genomic_DNA"/>
</dbReference>
<comment type="subcellular location">
    <subcellularLocation>
        <location evidence="1">Membrane</location>
        <topology evidence="1">Multi-pass membrane protein</topology>
    </subcellularLocation>
</comment>
<keyword evidence="4 6" id="KW-0472">Membrane</keyword>
<feature type="region of interest" description="Disordered" evidence="5">
    <location>
        <begin position="1"/>
        <end position="44"/>
    </location>
</feature>
<feature type="transmembrane region" description="Helical" evidence="6">
    <location>
        <begin position="119"/>
        <end position="137"/>
    </location>
</feature>
<keyword evidence="3 6" id="KW-1133">Transmembrane helix</keyword>
<evidence type="ECO:0000256" key="2">
    <source>
        <dbReference type="ARBA" id="ARBA00022692"/>
    </source>
</evidence>
<organism evidence="8 9">
    <name type="scientific">Aulographum hederae CBS 113979</name>
    <dbReference type="NCBI Taxonomy" id="1176131"/>
    <lineage>
        <taxon>Eukaryota</taxon>
        <taxon>Fungi</taxon>
        <taxon>Dikarya</taxon>
        <taxon>Ascomycota</taxon>
        <taxon>Pezizomycotina</taxon>
        <taxon>Dothideomycetes</taxon>
        <taxon>Pleosporomycetidae</taxon>
        <taxon>Aulographales</taxon>
        <taxon>Aulographaceae</taxon>
    </lineage>
</organism>
<dbReference type="Gene3D" id="1.20.1720.10">
    <property type="entry name" value="Multidrug resistance protein D"/>
    <property type="match status" value="1"/>
</dbReference>
<evidence type="ECO:0000313" key="9">
    <source>
        <dbReference type="Proteomes" id="UP000800041"/>
    </source>
</evidence>
<feature type="transmembrane region" description="Helical" evidence="6">
    <location>
        <begin position="345"/>
        <end position="365"/>
    </location>
</feature>
<evidence type="ECO:0000256" key="6">
    <source>
        <dbReference type="SAM" id="Phobius"/>
    </source>
</evidence>
<evidence type="ECO:0000256" key="5">
    <source>
        <dbReference type="SAM" id="MobiDB-lite"/>
    </source>
</evidence>
<dbReference type="SUPFAM" id="SSF103473">
    <property type="entry name" value="MFS general substrate transporter"/>
    <property type="match status" value="1"/>
</dbReference>
<feature type="region of interest" description="Disordered" evidence="5">
    <location>
        <begin position="542"/>
        <end position="561"/>
    </location>
</feature>
<keyword evidence="2 6" id="KW-0812">Transmembrane</keyword>
<accession>A0A6G1GVK7</accession>
<evidence type="ECO:0000256" key="1">
    <source>
        <dbReference type="ARBA" id="ARBA00004141"/>
    </source>
</evidence>
<feature type="transmembrane region" description="Helical" evidence="6">
    <location>
        <begin position="180"/>
        <end position="201"/>
    </location>
</feature>
<dbReference type="PROSITE" id="PS50850">
    <property type="entry name" value="MFS"/>
    <property type="match status" value="1"/>
</dbReference>
<feature type="transmembrane region" description="Helical" evidence="6">
    <location>
        <begin position="248"/>
        <end position="268"/>
    </location>
</feature>
<evidence type="ECO:0000256" key="4">
    <source>
        <dbReference type="ARBA" id="ARBA00023136"/>
    </source>
</evidence>
<dbReference type="InterPro" id="IPR036259">
    <property type="entry name" value="MFS_trans_sf"/>
</dbReference>
<evidence type="ECO:0000313" key="8">
    <source>
        <dbReference type="EMBL" id="KAF1984993.1"/>
    </source>
</evidence>
<feature type="domain" description="Major facilitator superfamily (MFS) profile" evidence="7">
    <location>
        <begin position="54"/>
        <end position="509"/>
    </location>
</feature>
<dbReference type="GO" id="GO:0000329">
    <property type="term" value="C:fungal-type vacuole membrane"/>
    <property type="evidence" value="ECO:0007669"/>
    <property type="project" value="TreeGrafter"/>
</dbReference>
<sequence>MTQHHGARASAHSTERSRLLPDGSDASSGTLAEEDQGASRSSSHGITPIRASLIVVALGLLIFLQATNISMLTTTQSTIAADLDAFEKASWFTSAYLVSMSSVAPITGRLSHIFSPRNVIFVSTIIFCIGCILTAFAPNFTGFMVGRSVSGIGAAGVFTVSTILVLQLAPTKQRGLSVGLLNSGFTVGVSVGAIVAGALLERTGWRALFWMQAPLGFVAALCLLINIPETLSSDKPKTNHTSMISKLAHVDYVGAALLTGSIVFLLVGLSAPKIVVLPVVISLILLPIFILNESYVAIDPIVPVTVLKSRGTLFTCLATVGLMMARWAVLFYSPVYVLSVRGWTPATAGTILIPTNAGFAAGGILSGWIHIRRDGSFYFATLVIFTLFPISLVALMFAITANSSIVFLVITLIVNGLCVGASLVYSLAHVLHLTLPETHFIVTALLGTFRGFAGSFGSAIGGGIFARSLDASLRDNFKERGLDGRAELIRRLIGSPALVSSLYGQEREVAIQGYVDAIRALFLAGIVLGIAMICVQAATGWKGPSAQGNEEDRPFWTSESSADGVFEEGVEGVVQEAGHPGGLTVPGGGFDR</sequence>
<gene>
    <name evidence="8" type="ORF">K402DRAFT_335246</name>
</gene>
<dbReference type="OrthoDB" id="4160219at2759"/>
<dbReference type="InterPro" id="IPR011701">
    <property type="entry name" value="MFS"/>
</dbReference>
<feature type="transmembrane region" description="Helical" evidence="6">
    <location>
        <begin position="405"/>
        <end position="428"/>
    </location>
</feature>
<feature type="transmembrane region" description="Helical" evidence="6">
    <location>
        <begin position="49"/>
        <end position="69"/>
    </location>
</feature>
<feature type="transmembrane region" description="Helical" evidence="6">
    <location>
        <begin position="207"/>
        <end position="227"/>
    </location>
</feature>
<dbReference type="Gene3D" id="1.20.1250.20">
    <property type="entry name" value="MFS general substrate transporter like domains"/>
    <property type="match status" value="1"/>
</dbReference>
<feature type="transmembrane region" description="Helical" evidence="6">
    <location>
        <begin position="274"/>
        <end position="291"/>
    </location>
</feature>
<dbReference type="Proteomes" id="UP000800041">
    <property type="component" value="Unassembled WGS sequence"/>
</dbReference>
<protein>
    <submittedName>
        <fullName evidence="8">MFS general substrate transporter</fullName>
    </submittedName>
</protein>
<dbReference type="PANTHER" id="PTHR23501:SF6">
    <property type="entry name" value="MULTIDRUG TRANSPORTER, PUTATIVE (AFU_ORTHOLOGUE AFUA_3G14560)-RELATED"/>
    <property type="match status" value="1"/>
</dbReference>
<feature type="transmembrane region" description="Helical" evidence="6">
    <location>
        <begin position="377"/>
        <end position="399"/>
    </location>
</feature>
<name>A0A6G1GVK7_9PEZI</name>
<keyword evidence="9" id="KW-1185">Reference proteome</keyword>
<feature type="transmembrane region" description="Helical" evidence="6">
    <location>
        <begin position="312"/>
        <end position="333"/>
    </location>
</feature>
<reference evidence="8" key="1">
    <citation type="journal article" date="2020" name="Stud. Mycol.">
        <title>101 Dothideomycetes genomes: a test case for predicting lifestyles and emergence of pathogens.</title>
        <authorList>
            <person name="Haridas S."/>
            <person name="Albert R."/>
            <person name="Binder M."/>
            <person name="Bloem J."/>
            <person name="Labutti K."/>
            <person name="Salamov A."/>
            <person name="Andreopoulos B."/>
            <person name="Baker S."/>
            <person name="Barry K."/>
            <person name="Bills G."/>
            <person name="Bluhm B."/>
            <person name="Cannon C."/>
            <person name="Castanera R."/>
            <person name="Culley D."/>
            <person name="Daum C."/>
            <person name="Ezra D."/>
            <person name="Gonzalez J."/>
            <person name="Henrissat B."/>
            <person name="Kuo A."/>
            <person name="Liang C."/>
            <person name="Lipzen A."/>
            <person name="Lutzoni F."/>
            <person name="Magnuson J."/>
            <person name="Mondo S."/>
            <person name="Nolan M."/>
            <person name="Ohm R."/>
            <person name="Pangilinan J."/>
            <person name="Park H.-J."/>
            <person name="Ramirez L."/>
            <person name="Alfaro M."/>
            <person name="Sun H."/>
            <person name="Tritt A."/>
            <person name="Yoshinaga Y."/>
            <person name="Zwiers L.-H."/>
            <person name="Turgeon B."/>
            <person name="Goodwin S."/>
            <person name="Spatafora J."/>
            <person name="Crous P."/>
            <person name="Grigoriev I."/>
        </authorList>
    </citation>
    <scope>NUCLEOTIDE SEQUENCE</scope>
    <source>
        <strain evidence="8">CBS 113979</strain>
    </source>
</reference>
<dbReference type="InterPro" id="IPR020846">
    <property type="entry name" value="MFS_dom"/>
</dbReference>
<evidence type="ECO:0000256" key="3">
    <source>
        <dbReference type="ARBA" id="ARBA00022989"/>
    </source>
</evidence>
<dbReference type="Pfam" id="PF07690">
    <property type="entry name" value="MFS_1"/>
    <property type="match status" value="1"/>
</dbReference>